<reference evidence="2" key="2">
    <citation type="submission" date="2023-05" db="EMBL/GenBank/DDBJ databases">
        <authorList>
            <person name="Fouks B."/>
        </authorList>
    </citation>
    <scope>NUCLEOTIDE SEQUENCE</scope>
    <source>
        <strain evidence="2">Stay&amp;Tobe</strain>
        <tissue evidence="2">Testes</tissue>
    </source>
</reference>
<feature type="non-terminal residue" evidence="2">
    <location>
        <position position="1"/>
    </location>
</feature>
<accession>A0AAD8ENI3</accession>
<comment type="caution">
    <text evidence="2">The sequence shown here is derived from an EMBL/GenBank/DDBJ whole genome shotgun (WGS) entry which is preliminary data.</text>
</comment>
<protein>
    <submittedName>
        <fullName evidence="2">Uncharacterized protein</fullName>
    </submittedName>
</protein>
<evidence type="ECO:0000313" key="3">
    <source>
        <dbReference type="Proteomes" id="UP001233999"/>
    </source>
</evidence>
<evidence type="ECO:0000256" key="1">
    <source>
        <dbReference type="SAM" id="Phobius"/>
    </source>
</evidence>
<keyword evidence="1" id="KW-0472">Membrane</keyword>
<gene>
    <name evidence="2" type="ORF">L9F63_011846</name>
</gene>
<feature type="transmembrane region" description="Helical" evidence="1">
    <location>
        <begin position="106"/>
        <end position="125"/>
    </location>
</feature>
<keyword evidence="1" id="KW-0812">Transmembrane</keyword>
<reference evidence="2" key="1">
    <citation type="journal article" date="2023" name="IScience">
        <title>Live-bearing cockroach genome reveals convergent evolutionary mechanisms linked to viviparity in insects and beyond.</title>
        <authorList>
            <person name="Fouks B."/>
            <person name="Harrison M.C."/>
            <person name="Mikhailova A.A."/>
            <person name="Marchal E."/>
            <person name="English S."/>
            <person name="Carruthers M."/>
            <person name="Jennings E.C."/>
            <person name="Chiamaka E.L."/>
            <person name="Frigard R.A."/>
            <person name="Pippel M."/>
            <person name="Attardo G.M."/>
            <person name="Benoit J.B."/>
            <person name="Bornberg-Bauer E."/>
            <person name="Tobe S.S."/>
        </authorList>
    </citation>
    <scope>NUCLEOTIDE SEQUENCE</scope>
    <source>
        <strain evidence="2">Stay&amp;Tobe</strain>
    </source>
</reference>
<proteinExistence type="predicted"/>
<evidence type="ECO:0000313" key="2">
    <source>
        <dbReference type="EMBL" id="KAJ9597325.1"/>
    </source>
</evidence>
<dbReference type="Proteomes" id="UP001233999">
    <property type="component" value="Unassembled WGS sequence"/>
</dbReference>
<feature type="transmembrane region" description="Helical" evidence="1">
    <location>
        <begin position="20"/>
        <end position="46"/>
    </location>
</feature>
<keyword evidence="1" id="KW-1133">Transmembrane helix</keyword>
<name>A0AAD8ENI3_DIPPU</name>
<keyword evidence="3" id="KW-1185">Reference proteome</keyword>
<organism evidence="2 3">
    <name type="scientific">Diploptera punctata</name>
    <name type="common">Pacific beetle cockroach</name>
    <dbReference type="NCBI Taxonomy" id="6984"/>
    <lineage>
        <taxon>Eukaryota</taxon>
        <taxon>Metazoa</taxon>
        <taxon>Ecdysozoa</taxon>
        <taxon>Arthropoda</taxon>
        <taxon>Hexapoda</taxon>
        <taxon>Insecta</taxon>
        <taxon>Pterygota</taxon>
        <taxon>Neoptera</taxon>
        <taxon>Polyneoptera</taxon>
        <taxon>Dictyoptera</taxon>
        <taxon>Blattodea</taxon>
        <taxon>Blaberoidea</taxon>
        <taxon>Blaberidae</taxon>
        <taxon>Diplopterinae</taxon>
        <taxon>Diploptera</taxon>
    </lineage>
</organism>
<sequence length="202" mass="24008">MARRTSKLILYHSLSYRSYHFNFIIIISTLLYNVKDIFLCPFFDYYSCPNCTRDPCPFIFSLITLFLIFSLIEILATPQLLVFSNFNVKILEETCILLKMPCTDKIMNIALYLLQTLFFPSIFSIHREFHILLKYISNSGNRTKIVLKVMKLLRLFSLYSINQQNQILTTCEEFDYFVQFLTSYCSLNWMSFKSFKDIKGWN</sequence>
<dbReference type="EMBL" id="JASPKZ010001618">
    <property type="protein sequence ID" value="KAJ9597325.1"/>
    <property type="molecule type" value="Genomic_DNA"/>
</dbReference>
<feature type="transmembrane region" description="Helical" evidence="1">
    <location>
        <begin position="58"/>
        <end position="76"/>
    </location>
</feature>
<dbReference type="AlphaFoldDB" id="A0AAD8ENI3"/>